<dbReference type="InterPro" id="IPR050275">
    <property type="entry name" value="PGM_Phosphatase"/>
</dbReference>
<dbReference type="InterPro" id="IPR013078">
    <property type="entry name" value="His_Pase_superF_clade-1"/>
</dbReference>
<evidence type="ECO:0008006" key="4">
    <source>
        <dbReference type="Google" id="ProtNLM"/>
    </source>
</evidence>
<dbReference type="CDD" id="cd07067">
    <property type="entry name" value="HP_PGM_like"/>
    <property type="match status" value="1"/>
</dbReference>
<comment type="caution">
    <text evidence="2">The sequence shown here is derived from an EMBL/GenBank/DDBJ whole genome shotgun (WGS) entry which is preliminary data.</text>
</comment>
<protein>
    <recommendedName>
        <fullName evidence="4">Histidine phosphatase family protein</fullName>
    </recommendedName>
</protein>
<evidence type="ECO:0000313" key="3">
    <source>
        <dbReference type="Proteomes" id="UP000231162"/>
    </source>
</evidence>
<organism evidence="2 3">
    <name type="scientific">Candidatus Berkelbacteria bacterium CG10_big_fil_rev_8_21_14_0_10_43_14</name>
    <dbReference type="NCBI Taxonomy" id="1974515"/>
    <lineage>
        <taxon>Bacteria</taxon>
        <taxon>Candidatus Berkelbacteria</taxon>
    </lineage>
</organism>
<dbReference type="GO" id="GO:0016791">
    <property type="term" value="F:phosphatase activity"/>
    <property type="evidence" value="ECO:0007669"/>
    <property type="project" value="TreeGrafter"/>
</dbReference>
<dbReference type="Gene3D" id="3.40.50.1240">
    <property type="entry name" value="Phosphoglycerate mutase-like"/>
    <property type="match status" value="1"/>
</dbReference>
<dbReference type="Proteomes" id="UP000231162">
    <property type="component" value="Unassembled WGS sequence"/>
</dbReference>
<evidence type="ECO:0000256" key="1">
    <source>
        <dbReference type="SAM" id="MobiDB-lite"/>
    </source>
</evidence>
<dbReference type="InterPro" id="IPR029033">
    <property type="entry name" value="His_PPase_superfam"/>
</dbReference>
<dbReference type="PANTHER" id="PTHR48100">
    <property type="entry name" value="BROAD-SPECIFICITY PHOSPHATASE YOR283W-RELATED"/>
    <property type="match status" value="1"/>
</dbReference>
<dbReference type="SUPFAM" id="SSF53254">
    <property type="entry name" value="Phosphoglycerate mutase-like"/>
    <property type="match status" value="1"/>
</dbReference>
<accession>A0A2M6R9D2</accession>
<dbReference type="PANTHER" id="PTHR48100:SF1">
    <property type="entry name" value="HISTIDINE PHOSPHATASE FAMILY PROTEIN-RELATED"/>
    <property type="match status" value="1"/>
</dbReference>
<proteinExistence type="predicted"/>
<sequence length="259" mass="28959">MDKILAEQSIGPKNTEISEKPIEENGDNVDLTLIRHSKPEYLDMVVGKRFDEVVQLLSQGVLEKSGIEHPEGFQIAQEVGQDLKEKQIIPDLIISSPANRAMETAILVAGEITKEHQQTHQIPITLESSFSELTPEFESIQEAYNKVEKELSNPGVISTPNEARLIFRTAIDIWFRENLPAIEARVDLAIDRLRTLSMEHHASRVLVVSHGIILSVIRARLQGQDIASIISEDPISYCNGFNADFDNESGLVIVKKETK</sequence>
<dbReference type="Pfam" id="PF00300">
    <property type="entry name" value="His_Phos_1"/>
    <property type="match status" value="1"/>
</dbReference>
<evidence type="ECO:0000313" key="2">
    <source>
        <dbReference type="EMBL" id="PIS07107.1"/>
    </source>
</evidence>
<reference evidence="3" key="1">
    <citation type="submission" date="2017-09" db="EMBL/GenBank/DDBJ databases">
        <title>Depth-based differentiation of microbial function through sediment-hosted aquifers and enrichment of novel symbionts in the deep terrestrial subsurface.</title>
        <authorList>
            <person name="Probst A.J."/>
            <person name="Ladd B."/>
            <person name="Jarett J.K."/>
            <person name="Geller-Mcgrath D.E."/>
            <person name="Sieber C.M.K."/>
            <person name="Emerson J.B."/>
            <person name="Anantharaman K."/>
            <person name="Thomas B.C."/>
            <person name="Malmstrom R."/>
            <person name="Stieglmeier M."/>
            <person name="Klingl A."/>
            <person name="Woyke T."/>
            <person name="Ryan C.M."/>
            <person name="Banfield J.F."/>
        </authorList>
    </citation>
    <scope>NUCLEOTIDE SEQUENCE [LARGE SCALE GENOMIC DNA]</scope>
</reference>
<feature type="region of interest" description="Disordered" evidence="1">
    <location>
        <begin position="1"/>
        <end position="21"/>
    </location>
</feature>
<dbReference type="AlphaFoldDB" id="A0A2M6R9D2"/>
<gene>
    <name evidence="2" type="ORF">COT79_01060</name>
</gene>
<dbReference type="EMBL" id="PEZX01000016">
    <property type="protein sequence ID" value="PIS07107.1"/>
    <property type="molecule type" value="Genomic_DNA"/>
</dbReference>
<name>A0A2M6R9D2_9BACT</name>
<dbReference type="GO" id="GO:0005737">
    <property type="term" value="C:cytoplasm"/>
    <property type="evidence" value="ECO:0007669"/>
    <property type="project" value="TreeGrafter"/>
</dbReference>